<dbReference type="AlphaFoldDB" id="A0A238FJ37"/>
<proteinExistence type="predicted"/>
<keyword evidence="4" id="KW-1185">Reference proteome</keyword>
<keyword evidence="2" id="KW-1133">Transmembrane helix</keyword>
<feature type="compositionally biased region" description="Polar residues" evidence="1">
    <location>
        <begin position="152"/>
        <end position="162"/>
    </location>
</feature>
<dbReference type="EMBL" id="FMSP01000017">
    <property type="protein sequence ID" value="SCV73257.1"/>
    <property type="molecule type" value="Genomic_DNA"/>
</dbReference>
<evidence type="ECO:0000313" key="3">
    <source>
        <dbReference type="EMBL" id="SCV73257.1"/>
    </source>
</evidence>
<feature type="compositionally biased region" description="Low complexity" evidence="1">
    <location>
        <begin position="61"/>
        <end position="73"/>
    </location>
</feature>
<feature type="region of interest" description="Disordered" evidence="1">
    <location>
        <begin position="126"/>
        <end position="162"/>
    </location>
</feature>
<sequence length="221" mass="23968">MTIRTTNLGRTHATTSSWQQPHRHRSNGFTSTSRSETRFQEDFGIGVGIDLPTRTRPTSWGSGTTRSGVVASVGGAGRHLSGTKYASTLSRSTEGGNWTTGMQELTTSKEYQVDLSMVTRGQRSGFASSNLEDGASGVRGTRIESDTGHGPMNSNAHQISPTSKNMDIADLRSITPTAHRHRRSLRWVFVTMGISVCLALLSTALVCALLRRPNLSLTLFE</sequence>
<evidence type="ECO:0000256" key="1">
    <source>
        <dbReference type="SAM" id="MobiDB-lite"/>
    </source>
</evidence>
<organism evidence="3 4">
    <name type="scientific">Microbotryum intermedium</name>
    <dbReference type="NCBI Taxonomy" id="269621"/>
    <lineage>
        <taxon>Eukaryota</taxon>
        <taxon>Fungi</taxon>
        <taxon>Dikarya</taxon>
        <taxon>Basidiomycota</taxon>
        <taxon>Pucciniomycotina</taxon>
        <taxon>Microbotryomycetes</taxon>
        <taxon>Microbotryales</taxon>
        <taxon>Microbotryaceae</taxon>
        <taxon>Microbotryum</taxon>
    </lineage>
</organism>
<keyword evidence="2" id="KW-0812">Transmembrane</keyword>
<dbReference type="Proteomes" id="UP000198372">
    <property type="component" value="Unassembled WGS sequence"/>
</dbReference>
<evidence type="ECO:0000256" key="2">
    <source>
        <dbReference type="SAM" id="Phobius"/>
    </source>
</evidence>
<feature type="compositionally biased region" description="Polar residues" evidence="1">
    <location>
        <begin position="1"/>
        <end position="20"/>
    </location>
</feature>
<evidence type="ECO:0000313" key="4">
    <source>
        <dbReference type="Proteomes" id="UP000198372"/>
    </source>
</evidence>
<gene>
    <name evidence="3" type="ORF">BQ2448_7182</name>
</gene>
<reference evidence="4" key="1">
    <citation type="submission" date="2016-09" db="EMBL/GenBank/DDBJ databases">
        <authorList>
            <person name="Jeantristanb JTB J.-T."/>
            <person name="Ricardo R."/>
        </authorList>
    </citation>
    <scope>NUCLEOTIDE SEQUENCE [LARGE SCALE GENOMIC DNA]</scope>
</reference>
<dbReference type="OrthoDB" id="10364375at2759"/>
<accession>A0A238FJ37</accession>
<name>A0A238FJ37_9BASI</name>
<feature type="transmembrane region" description="Helical" evidence="2">
    <location>
        <begin position="187"/>
        <end position="211"/>
    </location>
</feature>
<feature type="region of interest" description="Disordered" evidence="1">
    <location>
        <begin position="1"/>
        <end position="75"/>
    </location>
</feature>
<keyword evidence="2" id="KW-0472">Membrane</keyword>
<protein>
    <submittedName>
        <fullName evidence="3">BQ2448_7182 protein</fullName>
    </submittedName>
</protein>